<reference evidence="1" key="2">
    <citation type="submission" date="2020-11" db="EMBL/GenBank/DDBJ databases">
        <authorList>
            <person name="McCartney M.A."/>
            <person name="Auch B."/>
            <person name="Kono T."/>
            <person name="Mallez S."/>
            <person name="Becker A."/>
            <person name="Gohl D.M."/>
            <person name="Silverstein K.A.T."/>
            <person name="Koren S."/>
            <person name="Bechman K.B."/>
            <person name="Herman A."/>
            <person name="Abrahante J.E."/>
            <person name="Garbe J."/>
        </authorList>
    </citation>
    <scope>NUCLEOTIDE SEQUENCE</scope>
    <source>
        <strain evidence="1">Duluth1</strain>
        <tissue evidence="1">Whole animal</tissue>
    </source>
</reference>
<dbReference type="AlphaFoldDB" id="A0A9D4L1K6"/>
<dbReference type="Proteomes" id="UP000828390">
    <property type="component" value="Unassembled WGS sequence"/>
</dbReference>
<sequence length="50" mass="5610">MLNYFGSLDVADLLQLLSHRPPLVVLAEVLVRVVLHKDVHVEAVNVIHIN</sequence>
<evidence type="ECO:0000313" key="1">
    <source>
        <dbReference type="EMBL" id="KAH3850160.1"/>
    </source>
</evidence>
<comment type="caution">
    <text evidence="1">The sequence shown here is derived from an EMBL/GenBank/DDBJ whole genome shotgun (WGS) entry which is preliminary data.</text>
</comment>
<reference evidence="1" key="1">
    <citation type="journal article" date="2019" name="bioRxiv">
        <title>The Genome of the Zebra Mussel, Dreissena polymorpha: A Resource for Invasive Species Research.</title>
        <authorList>
            <person name="McCartney M.A."/>
            <person name="Auch B."/>
            <person name="Kono T."/>
            <person name="Mallez S."/>
            <person name="Zhang Y."/>
            <person name="Obille A."/>
            <person name="Becker A."/>
            <person name="Abrahante J.E."/>
            <person name="Garbe J."/>
            <person name="Badalamenti J.P."/>
            <person name="Herman A."/>
            <person name="Mangelson H."/>
            <person name="Liachko I."/>
            <person name="Sullivan S."/>
            <person name="Sone E.D."/>
            <person name="Koren S."/>
            <person name="Silverstein K.A.T."/>
            <person name="Beckman K.B."/>
            <person name="Gohl D.M."/>
        </authorList>
    </citation>
    <scope>NUCLEOTIDE SEQUENCE</scope>
    <source>
        <strain evidence="1">Duluth1</strain>
        <tissue evidence="1">Whole animal</tissue>
    </source>
</reference>
<evidence type="ECO:0000313" key="2">
    <source>
        <dbReference type="Proteomes" id="UP000828390"/>
    </source>
</evidence>
<name>A0A9D4L1K6_DREPO</name>
<dbReference type="EMBL" id="JAIWYP010000003">
    <property type="protein sequence ID" value="KAH3850160.1"/>
    <property type="molecule type" value="Genomic_DNA"/>
</dbReference>
<accession>A0A9D4L1K6</accession>
<protein>
    <submittedName>
        <fullName evidence="1">Uncharacterized protein</fullName>
    </submittedName>
</protein>
<organism evidence="1 2">
    <name type="scientific">Dreissena polymorpha</name>
    <name type="common">Zebra mussel</name>
    <name type="synonym">Mytilus polymorpha</name>
    <dbReference type="NCBI Taxonomy" id="45954"/>
    <lineage>
        <taxon>Eukaryota</taxon>
        <taxon>Metazoa</taxon>
        <taxon>Spiralia</taxon>
        <taxon>Lophotrochozoa</taxon>
        <taxon>Mollusca</taxon>
        <taxon>Bivalvia</taxon>
        <taxon>Autobranchia</taxon>
        <taxon>Heteroconchia</taxon>
        <taxon>Euheterodonta</taxon>
        <taxon>Imparidentia</taxon>
        <taxon>Neoheterodontei</taxon>
        <taxon>Myida</taxon>
        <taxon>Dreissenoidea</taxon>
        <taxon>Dreissenidae</taxon>
        <taxon>Dreissena</taxon>
    </lineage>
</organism>
<proteinExistence type="predicted"/>
<gene>
    <name evidence="1" type="ORF">DPMN_092566</name>
</gene>
<keyword evidence="2" id="KW-1185">Reference proteome</keyword>